<comment type="caution">
    <text evidence="1">The sequence shown here is derived from an EMBL/GenBank/DDBJ whole genome shotgun (WGS) entry which is preliminary data.</text>
</comment>
<organism evidence="1 2">
    <name type="scientific">Candidatus Avipropionibacterium avicola</name>
    <dbReference type="NCBI Taxonomy" id="2840701"/>
    <lineage>
        <taxon>Bacteria</taxon>
        <taxon>Bacillati</taxon>
        <taxon>Actinomycetota</taxon>
        <taxon>Actinomycetes</taxon>
        <taxon>Propionibacteriales</taxon>
        <taxon>Propionibacteriaceae</taxon>
        <taxon>Propionibacteriaceae incertae sedis</taxon>
        <taxon>Candidatus Avipropionibacterium</taxon>
    </lineage>
</organism>
<dbReference type="InterPro" id="IPR046663">
    <property type="entry name" value="DUF6772"/>
</dbReference>
<accession>A0A9D1GVZ1</accession>
<gene>
    <name evidence="1" type="ORF">IAA98_00455</name>
</gene>
<reference evidence="1" key="2">
    <citation type="journal article" date="2021" name="PeerJ">
        <title>Extensive microbial diversity within the chicken gut microbiome revealed by metagenomics and culture.</title>
        <authorList>
            <person name="Gilroy R."/>
            <person name="Ravi A."/>
            <person name="Getino M."/>
            <person name="Pursley I."/>
            <person name="Horton D.L."/>
            <person name="Alikhan N.F."/>
            <person name="Baker D."/>
            <person name="Gharbi K."/>
            <person name="Hall N."/>
            <person name="Watson M."/>
            <person name="Adriaenssens E.M."/>
            <person name="Foster-Nyarko E."/>
            <person name="Jarju S."/>
            <person name="Secka A."/>
            <person name="Antonio M."/>
            <person name="Oren A."/>
            <person name="Chaudhuri R.R."/>
            <person name="La Ragione R."/>
            <person name="Hildebrand F."/>
            <person name="Pallen M.J."/>
        </authorList>
    </citation>
    <scope>NUCLEOTIDE SEQUENCE</scope>
    <source>
        <strain evidence="1">ChiGjej1B1-24693</strain>
    </source>
</reference>
<dbReference type="AlphaFoldDB" id="A0A9D1GVZ1"/>
<dbReference type="EMBL" id="DVLP01000017">
    <property type="protein sequence ID" value="HIT74038.1"/>
    <property type="molecule type" value="Genomic_DNA"/>
</dbReference>
<name>A0A9D1GVZ1_9ACTN</name>
<protein>
    <submittedName>
        <fullName evidence="1">Uncharacterized protein</fullName>
    </submittedName>
</protein>
<reference evidence="1" key="1">
    <citation type="submission" date="2020-10" db="EMBL/GenBank/DDBJ databases">
        <authorList>
            <person name="Gilroy R."/>
        </authorList>
    </citation>
    <scope>NUCLEOTIDE SEQUENCE</scope>
    <source>
        <strain evidence="1">ChiGjej1B1-24693</strain>
    </source>
</reference>
<proteinExistence type="predicted"/>
<dbReference type="Pfam" id="PF20562">
    <property type="entry name" value="DUF6772"/>
    <property type="match status" value="1"/>
</dbReference>
<evidence type="ECO:0000313" key="1">
    <source>
        <dbReference type="EMBL" id="HIT74038.1"/>
    </source>
</evidence>
<sequence length="83" mass="9019">MLRRALSEAAPGVTKFNPLSRIIAHDDFNSGTHGWVQLSGNYDAEGNLDSMEPQMSDFRPPQLSSCNFYDVGTHGAVSGTYAL</sequence>
<dbReference type="Proteomes" id="UP000886842">
    <property type="component" value="Unassembled WGS sequence"/>
</dbReference>
<feature type="non-terminal residue" evidence="1">
    <location>
        <position position="83"/>
    </location>
</feature>
<evidence type="ECO:0000313" key="2">
    <source>
        <dbReference type="Proteomes" id="UP000886842"/>
    </source>
</evidence>